<proteinExistence type="predicted"/>
<dbReference type="KEGG" id="bpx:BUPH_08345"/>
<dbReference type="EMBL" id="CP003865">
    <property type="protein sequence ID" value="AFT90074.1"/>
    <property type="molecule type" value="Genomic_DNA"/>
</dbReference>
<reference evidence="1 2" key="1">
    <citation type="journal article" date="2012" name="J. Bacteriol.">
        <title>Complete Genome Sequence of Burkholderia phenoliruptrix BR3459a (CLA1), a Heat-Tolerant, Nitrogen-Fixing Symbiont of Mimosa flocculosa.</title>
        <authorList>
            <person name="de Oliveira Cunha C."/>
            <person name="Goda Zuleta L.F."/>
            <person name="Paula de Almeida L.G."/>
            <person name="Prioli Ciapina L."/>
            <person name="Lustrino Borges W."/>
            <person name="Pitard R.M."/>
            <person name="Baldani J.I."/>
            <person name="Straliotto R."/>
            <person name="de Faria S.M."/>
            <person name="Hungria M."/>
            <person name="Sousa Cavada B."/>
            <person name="Mercante F.M."/>
            <person name="Ribeiro de Vasconcelos A.T."/>
        </authorList>
    </citation>
    <scope>NUCLEOTIDE SEQUENCE [LARGE SCALE GENOMIC DNA]</scope>
    <source>
        <strain evidence="1 2">BR3459a</strain>
        <plasmid evidence="1 2">pSYMBR3459</plasmid>
    </source>
</reference>
<dbReference type="HOGENOM" id="CLU_2680620_0_0_4"/>
<geneLocation type="plasmid" evidence="1 2">
    <name>pSYMBR3459</name>
</geneLocation>
<organism evidence="1 2">
    <name type="scientific">Paraburkholderia phenoliruptrix BR3459a</name>
    <dbReference type="NCBI Taxonomy" id="1229205"/>
    <lineage>
        <taxon>Bacteria</taxon>
        <taxon>Pseudomonadati</taxon>
        <taxon>Pseudomonadota</taxon>
        <taxon>Betaproteobacteria</taxon>
        <taxon>Burkholderiales</taxon>
        <taxon>Burkholderiaceae</taxon>
        <taxon>Paraburkholderia</taxon>
    </lineage>
</organism>
<name>K0E2S1_9BURK</name>
<sequence>MVVARTVDPPPEPAECSTRVCRRSRTFAGHGVRGCRRRFTALRRAVLVDGRQEDETHIRTLLSKAMESHSRFRF</sequence>
<evidence type="ECO:0000313" key="2">
    <source>
        <dbReference type="Proteomes" id="UP000010105"/>
    </source>
</evidence>
<dbReference type="Proteomes" id="UP000010105">
    <property type="component" value="Plasmid pSYMBR3459"/>
</dbReference>
<keyword evidence="1" id="KW-0614">Plasmid</keyword>
<accession>K0E2S1</accession>
<gene>
    <name evidence="1" type="ORF">BUPH_08345</name>
</gene>
<evidence type="ECO:0000313" key="1">
    <source>
        <dbReference type="EMBL" id="AFT90074.1"/>
    </source>
</evidence>
<dbReference type="PATRIC" id="fig|1229205.11.peg.6759"/>
<protein>
    <submittedName>
        <fullName evidence="1">Uncharacterized protein</fullName>
    </submittedName>
</protein>
<dbReference type="AlphaFoldDB" id="K0E2S1"/>